<evidence type="ECO:0000256" key="1">
    <source>
        <dbReference type="SAM" id="MobiDB-lite"/>
    </source>
</evidence>
<dbReference type="AlphaFoldDB" id="A0A2J6QNH8"/>
<feature type="compositionally biased region" description="Basic and acidic residues" evidence="1">
    <location>
        <begin position="202"/>
        <end position="215"/>
    </location>
</feature>
<organism evidence="2 3">
    <name type="scientific">Hyaloscypha hepaticicola</name>
    <dbReference type="NCBI Taxonomy" id="2082293"/>
    <lineage>
        <taxon>Eukaryota</taxon>
        <taxon>Fungi</taxon>
        <taxon>Dikarya</taxon>
        <taxon>Ascomycota</taxon>
        <taxon>Pezizomycotina</taxon>
        <taxon>Leotiomycetes</taxon>
        <taxon>Helotiales</taxon>
        <taxon>Hyaloscyphaceae</taxon>
        <taxon>Hyaloscypha</taxon>
    </lineage>
</organism>
<protein>
    <submittedName>
        <fullName evidence="2">Uncharacterized protein</fullName>
    </submittedName>
</protein>
<sequence>MAYSNMALTMLQLGGEGLQIQGQLDATSNADGEPEASCRMMLRMLSLKPIIARPSSWSGGVYPRSHWLCGARMEHFLMIMGPEVVVPYLLVRLFDQGSGRAVFLRGIEYDEASLLSTGEPDLAGADVRNGVLKLKMIRTLREAVGGPTAAFPTPSLWVDALPSSSSAVLVTLQADGEFMGTFRIDIINDVPPQSKQRGYSSKVRESPSGTEKHEP</sequence>
<keyword evidence="3" id="KW-1185">Reference proteome</keyword>
<accession>A0A2J6QNH8</accession>
<name>A0A2J6QNH8_9HELO</name>
<evidence type="ECO:0000313" key="2">
    <source>
        <dbReference type="EMBL" id="PMD27820.1"/>
    </source>
</evidence>
<evidence type="ECO:0000313" key="3">
    <source>
        <dbReference type="Proteomes" id="UP000235672"/>
    </source>
</evidence>
<dbReference type="EMBL" id="KZ613465">
    <property type="protein sequence ID" value="PMD27820.1"/>
    <property type="molecule type" value="Genomic_DNA"/>
</dbReference>
<reference evidence="2 3" key="1">
    <citation type="submission" date="2016-05" db="EMBL/GenBank/DDBJ databases">
        <title>A degradative enzymes factory behind the ericoid mycorrhizal symbiosis.</title>
        <authorList>
            <consortium name="DOE Joint Genome Institute"/>
            <person name="Martino E."/>
            <person name="Morin E."/>
            <person name="Grelet G."/>
            <person name="Kuo A."/>
            <person name="Kohler A."/>
            <person name="Daghino S."/>
            <person name="Barry K."/>
            <person name="Choi C."/>
            <person name="Cichocki N."/>
            <person name="Clum A."/>
            <person name="Copeland A."/>
            <person name="Hainaut M."/>
            <person name="Haridas S."/>
            <person name="Labutti K."/>
            <person name="Lindquist E."/>
            <person name="Lipzen A."/>
            <person name="Khouja H.-R."/>
            <person name="Murat C."/>
            <person name="Ohm R."/>
            <person name="Olson A."/>
            <person name="Spatafora J."/>
            <person name="Veneault-Fourrey C."/>
            <person name="Henrissat B."/>
            <person name="Grigoriev I."/>
            <person name="Martin F."/>
            <person name="Perotto S."/>
        </authorList>
    </citation>
    <scope>NUCLEOTIDE SEQUENCE [LARGE SCALE GENOMIC DNA]</scope>
    <source>
        <strain evidence="2 3">UAMH 7357</strain>
    </source>
</reference>
<dbReference type="Proteomes" id="UP000235672">
    <property type="component" value="Unassembled WGS sequence"/>
</dbReference>
<feature type="region of interest" description="Disordered" evidence="1">
    <location>
        <begin position="193"/>
        <end position="215"/>
    </location>
</feature>
<gene>
    <name evidence="2" type="ORF">NA56DRAFT_696834</name>
</gene>
<proteinExistence type="predicted"/>